<keyword evidence="1" id="KW-0472">Membrane</keyword>
<dbReference type="EMBL" id="BCMI01000040">
    <property type="protein sequence ID" value="GAX07155.1"/>
    <property type="molecule type" value="Genomic_DNA"/>
</dbReference>
<dbReference type="Proteomes" id="UP000198414">
    <property type="component" value="Unassembled WGS sequence"/>
</dbReference>
<accession>A0A1Z5IQ62</accession>
<feature type="transmembrane region" description="Helical" evidence="1">
    <location>
        <begin position="12"/>
        <end position="30"/>
    </location>
</feature>
<evidence type="ECO:0000313" key="3">
    <source>
        <dbReference type="EMBL" id="GAX07155.1"/>
    </source>
</evidence>
<reference evidence="4 5" key="1">
    <citation type="submission" date="2015-11" db="EMBL/GenBank/DDBJ databases">
        <title>Draft genome sequences of new species of the genus Lactobacillus isolated from orchardgrass silage.</title>
        <authorList>
            <person name="Tohno M."/>
            <person name="Tanizawa Y."/>
            <person name="Arita M."/>
        </authorList>
    </citation>
    <scope>NUCLEOTIDE SEQUENCE [LARGE SCALE GENOMIC DNA]</scope>
    <source>
        <strain evidence="2 5">IWT140</strain>
        <strain evidence="3 4">IWT25</strain>
    </source>
</reference>
<keyword evidence="5" id="KW-1185">Reference proteome</keyword>
<dbReference type="EMBL" id="BCMH01000009">
    <property type="protein sequence ID" value="GAX03732.1"/>
    <property type="molecule type" value="Genomic_DNA"/>
</dbReference>
<organism evidence="3 4">
    <name type="scientific">Secundilactobacillus pentosiphilus</name>
    <dbReference type="NCBI Taxonomy" id="1714682"/>
    <lineage>
        <taxon>Bacteria</taxon>
        <taxon>Bacillati</taxon>
        <taxon>Bacillota</taxon>
        <taxon>Bacilli</taxon>
        <taxon>Lactobacillales</taxon>
        <taxon>Lactobacillaceae</taxon>
        <taxon>Secundilactobacillus</taxon>
    </lineage>
</organism>
<dbReference type="AlphaFoldDB" id="A0A1Z5IZE9"/>
<sequence length="67" mass="7698">MLIGKRRKSGFMLSDALIGLVLISAGLILYTQVQLVMQGQLEQRQERVLQLRHQMETEFKAQKQVAK</sequence>
<dbReference type="RefSeq" id="WP_089088700.1">
    <property type="nucleotide sequence ID" value="NZ_BCMH01000009.1"/>
</dbReference>
<proteinExistence type="predicted"/>
<protein>
    <submittedName>
        <fullName evidence="3">Uncharacterized protein</fullName>
    </submittedName>
</protein>
<keyword evidence="1" id="KW-0812">Transmembrane</keyword>
<keyword evidence="1" id="KW-1133">Transmembrane helix</keyword>
<name>A0A1Z5IZE9_9LACO</name>
<dbReference type="Proteomes" id="UP000198430">
    <property type="component" value="Unassembled WGS sequence"/>
</dbReference>
<evidence type="ECO:0000256" key="1">
    <source>
        <dbReference type="SAM" id="Phobius"/>
    </source>
</evidence>
<comment type="caution">
    <text evidence="3">The sequence shown here is derived from an EMBL/GenBank/DDBJ whole genome shotgun (WGS) entry which is preliminary data.</text>
</comment>
<evidence type="ECO:0000313" key="4">
    <source>
        <dbReference type="Proteomes" id="UP000198414"/>
    </source>
</evidence>
<evidence type="ECO:0000313" key="5">
    <source>
        <dbReference type="Proteomes" id="UP000198430"/>
    </source>
</evidence>
<evidence type="ECO:0000313" key="2">
    <source>
        <dbReference type="EMBL" id="GAX03732.1"/>
    </source>
</evidence>
<dbReference type="OrthoDB" id="2328071at2"/>
<accession>A0A1Z5IZE9</accession>
<gene>
    <name evidence="2" type="ORF">IWT140_01357</name>
    <name evidence="3" type="ORF">IWT25_02503</name>
</gene>